<evidence type="ECO:0000256" key="4">
    <source>
        <dbReference type="ARBA" id="ARBA00022729"/>
    </source>
</evidence>
<name>A0A0V1MQF2_9BILA</name>
<dbReference type="GO" id="GO:0038023">
    <property type="term" value="F:signaling receptor activity"/>
    <property type="evidence" value="ECO:0007669"/>
    <property type="project" value="InterPro"/>
</dbReference>
<evidence type="ECO:0000256" key="2">
    <source>
        <dbReference type="ARBA" id="ARBA00005961"/>
    </source>
</evidence>
<evidence type="ECO:0000259" key="8">
    <source>
        <dbReference type="SMART" id="SM00907"/>
    </source>
</evidence>
<protein>
    <submittedName>
        <fullName evidence="9">GDNF family receptor alpha-like</fullName>
    </submittedName>
</protein>
<dbReference type="EMBL" id="JYDO01000057">
    <property type="protein sequence ID" value="KRZ73946.1"/>
    <property type="molecule type" value="Genomic_DNA"/>
</dbReference>
<evidence type="ECO:0000256" key="6">
    <source>
        <dbReference type="ARBA" id="ARBA00023170"/>
    </source>
</evidence>
<dbReference type="SMART" id="SM00907">
    <property type="entry name" value="GDNF"/>
    <property type="match status" value="4"/>
</dbReference>
<evidence type="ECO:0000256" key="3">
    <source>
        <dbReference type="ARBA" id="ARBA00022475"/>
    </source>
</evidence>
<dbReference type="AlphaFoldDB" id="A0A0V1MQF2"/>
<evidence type="ECO:0000256" key="7">
    <source>
        <dbReference type="ARBA" id="ARBA00023180"/>
    </source>
</evidence>
<dbReference type="GO" id="GO:0007169">
    <property type="term" value="P:cell surface receptor protein tyrosine kinase signaling pathway"/>
    <property type="evidence" value="ECO:0007669"/>
    <property type="project" value="UniProtKB-ARBA"/>
</dbReference>
<dbReference type="InterPro" id="IPR037193">
    <property type="entry name" value="GDNF_alpha"/>
</dbReference>
<keyword evidence="3" id="KW-1003">Cell membrane</keyword>
<dbReference type="GO" id="GO:0009897">
    <property type="term" value="C:external side of plasma membrane"/>
    <property type="evidence" value="ECO:0007669"/>
    <property type="project" value="TreeGrafter"/>
</dbReference>
<evidence type="ECO:0000313" key="10">
    <source>
        <dbReference type="Proteomes" id="UP000054843"/>
    </source>
</evidence>
<gene>
    <name evidence="9" type="primary">GFRAL</name>
    <name evidence="9" type="ORF">T10_11859</name>
</gene>
<dbReference type="PANTHER" id="PTHR10269">
    <property type="entry name" value="GDNF RECEPTOR ALPHA"/>
    <property type="match status" value="1"/>
</dbReference>
<dbReference type="InterPro" id="IPR057681">
    <property type="entry name" value="DUF7921"/>
</dbReference>
<keyword evidence="7" id="KW-0325">Glycoprotein</keyword>
<dbReference type="STRING" id="268474.A0A0V1MQF2"/>
<dbReference type="GO" id="GO:0043235">
    <property type="term" value="C:receptor complex"/>
    <property type="evidence" value="ECO:0007669"/>
    <property type="project" value="TreeGrafter"/>
</dbReference>
<keyword evidence="10" id="KW-1185">Reference proteome</keyword>
<dbReference type="PANTHER" id="PTHR10269:SF12">
    <property type="entry name" value="GLIAL CELL LINE-DERIVED NEUROTROPHIC FAMILY RECEPTOR-LIKE, ISOFORM E"/>
    <property type="match status" value="1"/>
</dbReference>
<dbReference type="Pfam" id="PF25537">
    <property type="entry name" value="DUF7921"/>
    <property type="match status" value="1"/>
</dbReference>
<keyword evidence="4" id="KW-0732">Signal</keyword>
<organism evidence="9 10">
    <name type="scientific">Trichinella papuae</name>
    <dbReference type="NCBI Taxonomy" id="268474"/>
    <lineage>
        <taxon>Eukaryota</taxon>
        <taxon>Metazoa</taxon>
        <taxon>Ecdysozoa</taxon>
        <taxon>Nematoda</taxon>
        <taxon>Enoplea</taxon>
        <taxon>Dorylaimia</taxon>
        <taxon>Trichinellida</taxon>
        <taxon>Trichinellidae</taxon>
        <taxon>Trichinella</taxon>
    </lineage>
</organism>
<dbReference type="OrthoDB" id="6374728at2759"/>
<evidence type="ECO:0000256" key="5">
    <source>
        <dbReference type="ARBA" id="ARBA00023136"/>
    </source>
</evidence>
<comment type="caution">
    <text evidence="9">The sequence shown here is derived from an EMBL/GenBank/DDBJ whole genome shotgun (WGS) entry which is preliminary data.</text>
</comment>
<proteinExistence type="inferred from homology"/>
<feature type="domain" description="GDNF/GAS1" evidence="8">
    <location>
        <begin position="435"/>
        <end position="512"/>
    </location>
</feature>
<evidence type="ECO:0000256" key="1">
    <source>
        <dbReference type="ARBA" id="ARBA00004236"/>
    </source>
</evidence>
<comment type="subcellular location">
    <subcellularLocation>
        <location evidence="1">Cell membrane</location>
    </subcellularLocation>
</comment>
<dbReference type="Pfam" id="PF02351">
    <property type="entry name" value="GDNF"/>
    <property type="match status" value="1"/>
</dbReference>
<comment type="similarity">
    <text evidence="2">Belongs to the GDNFR family.</text>
</comment>
<dbReference type="Proteomes" id="UP000054843">
    <property type="component" value="Unassembled WGS sequence"/>
</dbReference>
<keyword evidence="5" id="KW-0472">Membrane</keyword>
<dbReference type="SUPFAM" id="SSF110035">
    <property type="entry name" value="GDNF receptor-like"/>
    <property type="match status" value="2"/>
</dbReference>
<evidence type="ECO:0000313" key="9">
    <source>
        <dbReference type="EMBL" id="KRZ73946.1"/>
    </source>
</evidence>
<feature type="domain" description="GDNF/GAS1" evidence="8">
    <location>
        <begin position="224"/>
        <end position="303"/>
    </location>
</feature>
<dbReference type="InterPro" id="IPR003438">
    <property type="entry name" value="GDNF_rcpt"/>
</dbReference>
<feature type="domain" description="GDNF/GAS1" evidence="8">
    <location>
        <begin position="100"/>
        <end position="180"/>
    </location>
</feature>
<dbReference type="GO" id="GO:0007399">
    <property type="term" value="P:nervous system development"/>
    <property type="evidence" value="ECO:0007669"/>
    <property type="project" value="TreeGrafter"/>
</dbReference>
<feature type="domain" description="GDNF/GAS1" evidence="8">
    <location>
        <begin position="524"/>
        <end position="623"/>
    </location>
</feature>
<keyword evidence="6 9" id="KW-0675">Receptor</keyword>
<sequence length="1013" mass="117841">MTQLGTFEQSKSMRNFMNSNFVNNRINDDQYPAFILSHKLTHSWLKSFTLAYKLYANFIFVHQLKSSIHHNQQQRLKAMLIFWLFQELLCKILSATASNCANAVYQCRENEFCSRALENHSVYCSRWPEEDDTCQSSNADQCRRAIRALRQSDPFHYPCSCSPMDIRCMAISRSIFNHPCYRIWEQLNKHKVRHLRHKLKLSRSDQNWHQINEPNLLNQTMPICTTALYWCLKNSSCRQIWRTFLQMCPMEKFECRMSDKQKCRDAYMALKRTPLYRCSCLDQHREHGPECHLIELIISHNKCIEEVENAKFVEKAISNDNEMNPIREEILKVPSAVTYLKKLSDGTILEVTETDPDFDDGNERQTTYFLKMTENEQKPNNQPTDRAEVDAEILDNNRTAKGYIVFLPWIRSTKFVSDNEVQASSGVIYRIDSTCNISYEECARDRICNWHLSEIKLYCHNNSPCERELCVPTLRRFSRYVNYELQQLMLFCSCRASDIHCRQQQRLLLPVCAMQVPMDQAMECQQLVDQCFTDPVCRFGLIAFIFAFSKPLQMFHRIWGKRYFKACRWDQKKRQCRTNNQAAACRQALIKIRGSALESDCYCMSDDRNCREIQESLPFRNPCFEEIRLSMIPNFHLITSQNGRSRTNSSKYKMPTTLVPSTAFSQLPYIKITVMQATSKSKNDSQEENTAITYRPYLFTTTSQAVTEEIISVTTTSNDQHSDASFTQSLSTNLATTTPSPKEDECIYMDKYGKQIFWPMSKLFRNYTHPTRPCSAYCECGMDHQPICHEIGCLQETPCQGAVISHSFGSPMWLPDRGLCSCFNGDFICERPKRHEVEFSRAALYSVHFSGLYFLIGYADEEVRWIAEHLPQSIQHRYGFDQPNTFYYVLIDLLQQEFRLHGDHEELRCRFFHLFSSQGNVILQVERFYGAKFENETTAAPSWVTGGPEKACKRPLRLLKKQIKDGIFQNDLVLSVIKQATIQDNLPASAGTPLLKSYYANIICTVVALLLSI</sequence>
<accession>A0A0V1MQF2</accession>
<reference evidence="9 10" key="1">
    <citation type="submission" date="2015-01" db="EMBL/GenBank/DDBJ databases">
        <title>Evolution of Trichinella species and genotypes.</title>
        <authorList>
            <person name="Korhonen P.K."/>
            <person name="Edoardo P."/>
            <person name="Giuseppe L.R."/>
            <person name="Gasser R.B."/>
        </authorList>
    </citation>
    <scope>NUCLEOTIDE SEQUENCE [LARGE SCALE GENOMIC DNA]</scope>
    <source>
        <strain evidence="9">ISS1980</strain>
    </source>
</reference>
<dbReference type="InterPro" id="IPR016017">
    <property type="entry name" value="GDNF/GAS1"/>
</dbReference>